<dbReference type="InterPro" id="IPR044946">
    <property type="entry name" value="Restrct_endonuc_typeI_TRD_sf"/>
</dbReference>
<dbReference type="InterPro" id="IPR051212">
    <property type="entry name" value="Type-I_RE_S_subunit"/>
</dbReference>
<dbReference type="SUPFAM" id="SSF116734">
    <property type="entry name" value="DNA methylase specificity domain"/>
    <property type="match status" value="2"/>
</dbReference>
<feature type="domain" description="Type I restriction modification DNA specificity" evidence="5">
    <location>
        <begin position="284"/>
        <end position="404"/>
    </location>
</feature>
<dbReference type="PANTHER" id="PTHR43140:SF1">
    <property type="entry name" value="TYPE I RESTRICTION ENZYME ECOKI SPECIFICITY SUBUNIT"/>
    <property type="match status" value="1"/>
</dbReference>
<reference evidence="6 7" key="1">
    <citation type="submission" date="2020-09" db="EMBL/GenBank/DDBJ databases">
        <title>Methylomonas albis sp. nov. and Methylomonas fluvii sp. nov.: Two cold-adapted methanotrophs from the River Elbe and an amended description of Methylovulum psychrotolerans strain Eb1.</title>
        <authorList>
            <person name="Bussmann I.K."/>
            <person name="Klings K.-W."/>
            <person name="Warnstedt J."/>
            <person name="Hoppert M."/>
            <person name="Saborowski A."/>
            <person name="Horn F."/>
            <person name="Liebner S."/>
        </authorList>
    </citation>
    <scope>NUCLEOTIDE SEQUENCE [LARGE SCALE GENOMIC DNA]</scope>
    <source>
        <strain evidence="6 7">EbA</strain>
    </source>
</reference>
<accession>A0ABR9D6M0</accession>
<evidence type="ECO:0000256" key="1">
    <source>
        <dbReference type="ARBA" id="ARBA00010923"/>
    </source>
</evidence>
<keyword evidence="6" id="KW-0255">Endonuclease</keyword>
<dbReference type="GO" id="GO:0004519">
    <property type="term" value="F:endonuclease activity"/>
    <property type="evidence" value="ECO:0007669"/>
    <property type="project" value="UniProtKB-KW"/>
</dbReference>
<proteinExistence type="inferred from homology"/>
<keyword evidence="4" id="KW-0175">Coiled coil</keyword>
<protein>
    <submittedName>
        <fullName evidence="6">Restriction endonuclease subunit S</fullName>
    </submittedName>
</protein>
<feature type="coiled-coil region" evidence="4">
    <location>
        <begin position="389"/>
        <end position="416"/>
    </location>
</feature>
<sequence length="462" mass="51491">MFEEVLPDGWVSTRLGNYMFLKNGFAFKSTDYVDKSEDTFPIIRISNIDGKLASDKSAAHIKSANIANGFEVENGDLLIAMSGATTGKVGVYQGLMPAYQNQRVGNLKLIVDELGSKGFRNYLVAFLSPDILKIAYGGAQPNISGSAIENMVVNLPPLAEQHQIAAKLDELLAQVDGIKTRLDAIPKILKRFRQSVLAAAVTGNLTQEWRKVNPGIKYSANSVELTEFRGKELGMLPKNWQWLKFDQVASVASNLQDPLLTPEAFHIAPNHIESGTGKLLEYTTVSEDKVTSSKHRFYDGQILYSKIRPYLCKAAIVSFSGLCSADMYPINSKINTQYLFRWILSHQFTYWASNAESRSVLPKINQKDLGIIPVPTPPLQEQTEIVRRVEQLFAYADQIEQRVKDAQARVNHLTQSILAKAFRGELTADWRAQNPDLISGENSVEALLSKIKAERINGKRKK</sequence>
<keyword evidence="2" id="KW-0680">Restriction system</keyword>
<organism evidence="6 7">
    <name type="scientific">Methylomonas albis</name>
    <dbReference type="NCBI Taxonomy" id="1854563"/>
    <lineage>
        <taxon>Bacteria</taxon>
        <taxon>Pseudomonadati</taxon>
        <taxon>Pseudomonadota</taxon>
        <taxon>Gammaproteobacteria</taxon>
        <taxon>Methylococcales</taxon>
        <taxon>Methylococcaceae</taxon>
        <taxon>Methylomonas</taxon>
    </lineage>
</organism>
<dbReference type="Gene3D" id="3.90.220.20">
    <property type="entry name" value="DNA methylase specificity domains"/>
    <property type="match status" value="2"/>
</dbReference>
<keyword evidence="6" id="KW-0378">Hydrolase</keyword>
<keyword evidence="6" id="KW-0540">Nuclease</keyword>
<dbReference type="PANTHER" id="PTHR43140">
    <property type="entry name" value="TYPE-1 RESTRICTION ENZYME ECOKI SPECIFICITY PROTEIN"/>
    <property type="match status" value="1"/>
</dbReference>
<keyword evidence="3" id="KW-0238">DNA-binding</keyword>
<comment type="similarity">
    <text evidence="1">Belongs to the type-I restriction system S methylase family.</text>
</comment>
<evidence type="ECO:0000313" key="7">
    <source>
        <dbReference type="Proteomes" id="UP000652176"/>
    </source>
</evidence>
<comment type="caution">
    <text evidence="6">The sequence shown here is derived from an EMBL/GenBank/DDBJ whole genome shotgun (WGS) entry which is preliminary data.</text>
</comment>
<feature type="domain" description="Type I restriction modification DNA specificity" evidence="5">
    <location>
        <begin position="7"/>
        <end position="185"/>
    </location>
</feature>
<dbReference type="CDD" id="cd17278">
    <property type="entry name" value="RMtype1_S_LdeBORF1052P-TRD2-CR2"/>
    <property type="match status" value="1"/>
</dbReference>
<evidence type="ECO:0000313" key="6">
    <source>
        <dbReference type="EMBL" id="MBD9358769.1"/>
    </source>
</evidence>
<dbReference type="RefSeq" id="WP_192376964.1">
    <property type="nucleotide sequence ID" value="NZ_CAJHIV010000001.1"/>
</dbReference>
<dbReference type="EMBL" id="JACXSS010000001">
    <property type="protein sequence ID" value="MBD9358769.1"/>
    <property type="molecule type" value="Genomic_DNA"/>
</dbReference>
<evidence type="ECO:0000259" key="5">
    <source>
        <dbReference type="Pfam" id="PF01420"/>
    </source>
</evidence>
<evidence type="ECO:0000256" key="3">
    <source>
        <dbReference type="ARBA" id="ARBA00023125"/>
    </source>
</evidence>
<evidence type="ECO:0000256" key="4">
    <source>
        <dbReference type="SAM" id="Coils"/>
    </source>
</evidence>
<evidence type="ECO:0000256" key="2">
    <source>
        <dbReference type="ARBA" id="ARBA00022747"/>
    </source>
</evidence>
<dbReference type="InterPro" id="IPR000055">
    <property type="entry name" value="Restrct_endonuc_typeI_TRD"/>
</dbReference>
<gene>
    <name evidence="6" type="ORF">IE877_23335</name>
</gene>
<dbReference type="Proteomes" id="UP000652176">
    <property type="component" value="Unassembled WGS sequence"/>
</dbReference>
<keyword evidence="7" id="KW-1185">Reference proteome</keyword>
<dbReference type="Pfam" id="PF01420">
    <property type="entry name" value="Methylase_S"/>
    <property type="match status" value="2"/>
</dbReference>
<name>A0ABR9D6M0_9GAMM</name>